<feature type="non-terminal residue" evidence="2">
    <location>
        <position position="29"/>
    </location>
</feature>
<feature type="compositionally biased region" description="Basic and acidic residues" evidence="1">
    <location>
        <begin position="10"/>
        <end position="21"/>
    </location>
</feature>
<reference evidence="2" key="1">
    <citation type="submission" date="2020-08" db="EMBL/GenBank/DDBJ databases">
        <title>Sequencing the genomes of 1000 actinobacteria strains.</title>
        <authorList>
            <person name="Klenk H.-P."/>
        </authorList>
    </citation>
    <scope>NUCLEOTIDE SEQUENCE</scope>
    <source>
        <strain evidence="2">DSM 20582</strain>
    </source>
</reference>
<gene>
    <name evidence="2" type="ORF">FHU32_002235</name>
</gene>
<dbReference type="EMBL" id="JACHWT010000015">
    <property type="protein sequence ID" value="MBB3116981.1"/>
    <property type="molecule type" value="Genomic_DNA"/>
</dbReference>
<evidence type="ECO:0000256" key="1">
    <source>
        <dbReference type="SAM" id="MobiDB-lite"/>
    </source>
</evidence>
<accession>A0A8H9YDJ1</accession>
<dbReference type="Proteomes" id="UP000612712">
    <property type="component" value="Unassembled WGS sequence"/>
</dbReference>
<name>A0A8H9YDJ1_9CORY</name>
<dbReference type="AlphaFoldDB" id="A0A8H9YDJ1"/>
<feature type="region of interest" description="Disordered" evidence="1">
    <location>
        <begin position="1"/>
        <end position="29"/>
    </location>
</feature>
<protein>
    <submittedName>
        <fullName evidence="2">Uncharacterized protein</fullName>
    </submittedName>
</protein>
<organism evidence="2 3">
    <name type="scientific">Corynebacterium bovis DSM 20582 = CIP 54.80</name>
    <dbReference type="NCBI Taxonomy" id="927655"/>
    <lineage>
        <taxon>Bacteria</taxon>
        <taxon>Bacillati</taxon>
        <taxon>Actinomycetota</taxon>
        <taxon>Actinomycetes</taxon>
        <taxon>Mycobacteriales</taxon>
        <taxon>Corynebacteriaceae</taxon>
        <taxon>Corynebacterium</taxon>
    </lineage>
</organism>
<comment type="caution">
    <text evidence="2">The sequence shown here is derived from an EMBL/GenBank/DDBJ whole genome shotgun (WGS) entry which is preliminary data.</text>
</comment>
<evidence type="ECO:0000313" key="3">
    <source>
        <dbReference type="Proteomes" id="UP000612712"/>
    </source>
</evidence>
<sequence>MSTTSTTRTKTNDADSARFNEIEGLVTAP</sequence>
<proteinExistence type="predicted"/>
<evidence type="ECO:0000313" key="2">
    <source>
        <dbReference type="EMBL" id="MBB3116981.1"/>
    </source>
</evidence>